<protein>
    <recommendedName>
        <fullName evidence="3">Orc1-like AAA ATPase domain-containing protein</fullName>
    </recommendedName>
</protein>
<evidence type="ECO:0000313" key="5">
    <source>
        <dbReference type="Proteomes" id="UP001295684"/>
    </source>
</evidence>
<reference evidence="4" key="1">
    <citation type="submission" date="2023-07" db="EMBL/GenBank/DDBJ databases">
        <authorList>
            <consortium name="AG Swart"/>
            <person name="Singh M."/>
            <person name="Singh A."/>
            <person name="Seah K."/>
            <person name="Emmerich C."/>
        </authorList>
    </citation>
    <scope>NUCLEOTIDE SEQUENCE</scope>
    <source>
        <strain evidence="4">DP1</strain>
    </source>
</reference>
<feature type="coiled-coil region" evidence="1">
    <location>
        <begin position="531"/>
        <end position="565"/>
    </location>
</feature>
<dbReference type="PANTHER" id="PTHR47691:SF3">
    <property type="entry name" value="HTH-TYPE TRANSCRIPTIONAL REGULATOR RV0890C-RELATED"/>
    <property type="match status" value="1"/>
</dbReference>
<evidence type="ECO:0000259" key="3">
    <source>
        <dbReference type="Pfam" id="PF13191"/>
    </source>
</evidence>
<proteinExistence type="predicted"/>
<feature type="compositionally biased region" description="Basic residues" evidence="2">
    <location>
        <begin position="392"/>
        <end position="407"/>
    </location>
</feature>
<gene>
    <name evidence="4" type="ORF">ECRASSUSDP1_LOCUS21466</name>
</gene>
<dbReference type="SUPFAM" id="SSF52540">
    <property type="entry name" value="P-loop containing nucleoside triphosphate hydrolases"/>
    <property type="match status" value="1"/>
</dbReference>
<dbReference type="Gene3D" id="3.40.50.300">
    <property type="entry name" value="P-loop containing nucleotide triphosphate hydrolases"/>
    <property type="match status" value="1"/>
</dbReference>
<feature type="domain" description="Orc1-like AAA ATPase" evidence="3">
    <location>
        <begin position="833"/>
        <end position="967"/>
    </location>
</feature>
<dbReference type="PANTHER" id="PTHR47691">
    <property type="entry name" value="REGULATOR-RELATED"/>
    <property type="match status" value="1"/>
</dbReference>
<name>A0AAD1XVX4_EUPCR</name>
<organism evidence="4 5">
    <name type="scientific">Euplotes crassus</name>
    <dbReference type="NCBI Taxonomy" id="5936"/>
    <lineage>
        <taxon>Eukaryota</taxon>
        <taxon>Sar</taxon>
        <taxon>Alveolata</taxon>
        <taxon>Ciliophora</taxon>
        <taxon>Intramacronucleata</taxon>
        <taxon>Spirotrichea</taxon>
        <taxon>Hypotrichia</taxon>
        <taxon>Euplotida</taxon>
        <taxon>Euplotidae</taxon>
        <taxon>Moneuplotes</taxon>
    </lineage>
</organism>
<comment type="caution">
    <text evidence="4">The sequence shown here is derived from an EMBL/GenBank/DDBJ whole genome shotgun (WGS) entry which is preliminary data.</text>
</comment>
<feature type="compositionally biased region" description="Basic and acidic residues" evidence="2">
    <location>
        <begin position="929"/>
        <end position="940"/>
    </location>
</feature>
<accession>A0AAD1XVX4</accession>
<feature type="region of interest" description="Disordered" evidence="2">
    <location>
        <begin position="92"/>
        <end position="157"/>
    </location>
</feature>
<keyword evidence="1" id="KW-0175">Coiled coil</keyword>
<dbReference type="InterPro" id="IPR027417">
    <property type="entry name" value="P-loop_NTPase"/>
</dbReference>
<dbReference type="GO" id="GO:0043531">
    <property type="term" value="F:ADP binding"/>
    <property type="evidence" value="ECO:0007669"/>
    <property type="project" value="InterPro"/>
</dbReference>
<evidence type="ECO:0000313" key="4">
    <source>
        <dbReference type="EMBL" id="CAI2380040.1"/>
    </source>
</evidence>
<feature type="compositionally biased region" description="Basic residues" evidence="2">
    <location>
        <begin position="416"/>
        <end position="448"/>
    </location>
</feature>
<dbReference type="EMBL" id="CAMPGE010021946">
    <property type="protein sequence ID" value="CAI2380040.1"/>
    <property type="molecule type" value="Genomic_DNA"/>
</dbReference>
<keyword evidence="5" id="KW-1185">Reference proteome</keyword>
<feature type="compositionally biased region" description="Polar residues" evidence="2">
    <location>
        <begin position="110"/>
        <end position="120"/>
    </location>
</feature>
<evidence type="ECO:0000256" key="1">
    <source>
        <dbReference type="SAM" id="Coils"/>
    </source>
</evidence>
<dbReference type="Proteomes" id="UP001295684">
    <property type="component" value="Unassembled WGS sequence"/>
</dbReference>
<feature type="compositionally biased region" description="Low complexity" evidence="2">
    <location>
        <begin position="374"/>
        <end position="386"/>
    </location>
</feature>
<feature type="compositionally biased region" description="Basic and acidic residues" evidence="2">
    <location>
        <begin position="122"/>
        <end position="153"/>
    </location>
</feature>
<evidence type="ECO:0000256" key="2">
    <source>
        <dbReference type="SAM" id="MobiDB-lite"/>
    </source>
</evidence>
<dbReference type="Pfam" id="PF13191">
    <property type="entry name" value="AAA_16"/>
    <property type="match status" value="1"/>
</dbReference>
<feature type="region of interest" description="Disordered" evidence="2">
    <location>
        <begin position="919"/>
        <end position="940"/>
    </location>
</feature>
<dbReference type="InterPro" id="IPR041664">
    <property type="entry name" value="AAA_16"/>
</dbReference>
<sequence>MLKYKSFSSALGSLEIPQVVQRELKVYEDPKMNKMSKMRSQSAEMFERDNIEEPLSGNIAEINHELLGFRHTDLVEGQNFYHKLHRKNSISKEDIYNPKSPFDKAPALQKSHTVSQNSFPEVSKRATEGKEERNPRISIERLSDKLTSPKKDSSIQTKRLSVNSDLSSTLTEKRISKLMFERNAYETDVEKEIDLLQSMTCRNKDDKINKSNNFPDRKSLDSKPFLNRDMSKNSCVLEPVIEDENSQMFPSEKVIPEPEEEESTINGTSTKDVNININTKMGDGCNINVSNYVFHKNNYGRAPKECIPISKPGSTFTVNSLQEFLDVFECKITKESDESIEIMHYSSGSQIIAKGFLTEAFGYKRHIKLPNISHTSKSSSVASCSGSERRNTPRKKSQFKKSKKPRAKKEESKGKSSPKKISPKKKKLSPKKAPGKVSPKKMVPRKKSNNNLEEIINGLGLSSDDEFLDDLNELQTVSNESTPKELTHRNTTGSKDLKTIQKISLPEKPVFKNSISEGIPLFQKFSKVSSMKRGRVKLYDAQQEIENLQQELRLRDSEIQRLTITKQYSSDMPRCSFHLAFMFASPLVRKVKNKLENIMQLDYRNEITGIEKALSEVQHEIKYKINVATISNFRSIIADAPFALHFTGHGVPNNRQSLGESYNFYKDKGNILLLEDEKGMADYLFENDLKRLVKISKANRANTHNYEVVFVSSCHSEFAGKIFQASGANHVICILKSEQISDKASLRFSKVFYESLFMKKYSVCEAFKLAKEDIRTLFNATEAAKYILLLNEKVKVGKKFTHKCFPISEFNQGCLQKIESPPFFDIIPSLDHKFRGRQHEICEILTLLNENRLINILGPPGIGKTAIARNICHHLRDRKVFADGILHVGLRGCESSQMFLTRLSLSIISSAGEQGAELEGLQRQTSINERSESEGSYSTKEDERKMIQFMINLLRNKEMLLVLDNCEDPLADDCVQFVSQIDNILSECPKMKMLLTSRKYINKLEHNIEVPYHLNALSPQTSIKLLLEKVQRKISNQEIQELLHYKIPDDHPVHQHFPIIDISTTTLSNHPFTMLLGGHPQAIALAAPMLEHETLLELFKQLLDTNVMDALDYQEQQSFASLRMSLEISINSLKETGPEALDLFKMIGLLPAGIAQSDLDELWGDKNWATLKYQLIRASMIIFNQSENILTMLPFMNTRAIELLEQEESKKNEYHLKCCTFYMNFLKQFLEKINMNDFRLNDLVKIEANIWACIYRGINRKKDNDEYDLENPVFSPHDFRRSQTIEKFDNKLQLLASSPCQEVEQISPVHDGDDVIHEHDEELYSDSSDDLQRCTPLNKDNPLIVIKPVKKISSKKKDRRMSYRIPQFSKIKFNDSESEEFSDDSSSDSVEILELKKDQPKRTQSCFSKAPNQLAEALMKKKTLNKDILEGLSVFSHEEMLVMYYVSIGIRLCKLSDCRKAIKEYSKKENLSYKARGHLYQFQGLIALMNSKADKEEVENNFKSAIVQYENAKCLKGIAICKLGLLKTKMEFNHMTSPPKRSPTSKRTNRLAAINEIKELRQELEVLEFTLGLERLDKIEEGLNPKESNLKCSSKKFMRFKTLNRKYISELSQEDHHFDQNMLFNEDIILFTTVIEKDPKVKKIKISKSGKKFIIPNDEVRKYLQSVQPVISISIIPEENEIVLNSNSFDANRVSPLLSNVSLEVPSDTPECVYGGQRSPDPSLKELQGCKRLQKQKKNLKRFGYMHLSQSHNNL</sequence>
<feature type="region of interest" description="Disordered" evidence="2">
    <location>
        <begin position="374"/>
        <end position="451"/>
    </location>
</feature>